<dbReference type="PANTHER" id="PTHR42938:SF47">
    <property type="entry name" value="HYDROXYPYRUVATE REDUCTASE"/>
    <property type="match status" value="1"/>
</dbReference>
<dbReference type="Pfam" id="PF00389">
    <property type="entry name" value="2-Hacid_dh"/>
    <property type="match status" value="1"/>
</dbReference>
<dbReference type="EC" id="1.1.1.95" evidence="5"/>
<dbReference type="Proteomes" id="UP000824029">
    <property type="component" value="Unassembled WGS sequence"/>
</dbReference>
<evidence type="ECO:0000313" key="14">
    <source>
        <dbReference type="EMBL" id="HIZ17591.1"/>
    </source>
</evidence>
<organism evidence="14 15">
    <name type="scientific">Candidatus Olsenella stercoravium</name>
    <dbReference type="NCBI Taxonomy" id="2838713"/>
    <lineage>
        <taxon>Bacteria</taxon>
        <taxon>Bacillati</taxon>
        <taxon>Actinomycetota</taxon>
        <taxon>Coriobacteriia</taxon>
        <taxon>Coriobacteriales</taxon>
        <taxon>Atopobiaceae</taxon>
        <taxon>Olsenella</taxon>
    </lineage>
</organism>
<evidence type="ECO:0000256" key="5">
    <source>
        <dbReference type="ARBA" id="ARBA00013143"/>
    </source>
</evidence>
<evidence type="ECO:0000256" key="1">
    <source>
        <dbReference type="ARBA" id="ARBA00003800"/>
    </source>
</evidence>
<dbReference type="InterPro" id="IPR029753">
    <property type="entry name" value="D-isomer_DH_CS"/>
</dbReference>
<protein>
    <recommendedName>
        <fullName evidence="6">D-3-phosphoglycerate dehydrogenase</fullName>
        <ecNumber evidence="4">1.1.1.399</ecNumber>
        <ecNumber evidence="5">1.1.1.95</ecNumber>
    </recommendedName>
    <alternativeName>
        <fullName evidence="9">2-oxoglutarate reductase</fullName>
    </alternativeName>
</protein>
<dbReference type="AlphaFoldDB" id="A0A9D2DID2"/>
<comment type="caution">
    <text evidence="14">The sequence shown here is derived from an EMBL/GenBank/DDBJ whole genome shotgun (WGS) entry which is preliminary data.</text>
</comment>
<dbReference type="PROSITE" id="PS00065">
    <property type="entry name" value="D_2_HYDROXYACID_DH_1"/>
    <property type="match status" value="1"/>
</dbReference>
<evidence type="ECO:0000256" key="2">
    <source>
        <dbReference type="ARBA" id="ARBA00005216"/>
    </source>
</evidence>
<evidence type="ECO:0000313" key="15">
    <source>
        <dbReference type="Proteomes" id="UP000824029"/>
    </source>
</evidence>
<dbReference type="InterPro" id="IPR036291">
    <property type="entry name" value="NAD(P)-bd_dom_sf"/>
</dbReference>
<evidence type="ECO:0000256" key="12">
    <source>
        <dbReference type="RuleBase" id="RU003719"/>
    </source>
</evidence>
<dbReference type="InterPro" id="IPR006140">
    <property type="entry name" value="D-isomer_DH_NAD-bd"/>
</dbReference>
<proteinExistence type="inferred from homology"/>
<dbReference type="SUPFAM" id="SSF52283">
    <property type="entry name" value="Formate/glycerate dehydrogenase catalytic domain-like"/>
    <property type="match status" value="1"/>
</dbReference>
<reference evidence="14" key="1">
    <citation type="journal article" date="2021" name="PeerJ">
        <title>Extensive microbial diversity within the chicken gut microbiome revealed by metagenomics and culture.</title>
        <authorList>
            <person name="Gilroy R."/>
            <person name="Ravi A."/>
            <person name="Getino M."/>
            <person name="Pursley I."/>
            <person name="Horton D.L."/>
            <person name="Alikhan N.F."/>
            <person name="Baker D."/>
            <person name="Gharbi K."/>
            <person name="Hall N."/>
            <person name="Watson M."/>
            <person name="Adriaenssens E.M."/>
            <person name="Foster-Nyarko E."/>
            <person name="Jarju S."/>
            <person name="Secka A."/>
            <person name="Antonio M."/>
            <person name="Oren A."/>
            <person name="Chaudhuri R.R."/>
            <person name="La Ragione R."/>
            <person name="Hildebrand F."/>
            <person name="Pallen M.J."/>
        </authorList>
    </citation>
    <scope>NUCLEOTIDE SEQUENCE</scope>
    <source>
        <strain evidence="14">ChiHecolR3B27-1887</strain>
    </source>
</reference>
<dbReference type="InterPro" id="IPR045865">
    <property type="entry name" value="ACT-like_dom_sf"/>
</dbReference>
<dbReference type="EMBL" id="DXBZ01000013">
    <property type="protein sequence ID" value="HIZ17591.1"/>
    <property type="molecule type" value="Genomic_DNA"/>
</dbReference>
<dbReference type="PANTHER" id="PTHR42938">
    <property type="entry name" value="FORMATE DEHYDROGENASE 1"/>
    <property type="match status" value="1"/>
</dbReference>
<accession>A0A9D2DID2</accession>
<sequence>MYAIHCMNNISTVGTDALSSAGYAFVDDPAKADAWLVRSANLHEIEAPQSLLAIARAGAGVNNIPVERCAEHGIVVFNTPGANANAVKELVICGMLLACRDVIGGIEWVRDAVDDPQIAKRAEKAKKRFAGCELAGKCVGVIGLGAIGAQVADALIALGAEVMGYDPYLSINAAWGLDRRIEHAIDLDQLLTSCDFVTLHVPATDATKGMINAEAISKMKPGSVLLNFARDALVDEQALAEALDDGKIARYVTDFANPASANMKNAIVLPHLGASTGEAEDNCAVMAARQLRDYLENGNITNSVNYGRVDLGPLVGDSRIAVFHENAQGVIGQLSQVVADAGLNIENMSNVSRGTAAYTLIEVNAAVPDDVVARLAALDHVRRVRAIAPSA</sequence>
<dbReference type="InterPro" id="IPR002912">
    <property type="entry name" value="ACT_dom"/>
</dbReference>
<evidence type="ECO:0000256" key="3">
    <source>
        <dbReference type="ARBA" id="ARBA00005854"/>
    </source>
</evidence>
<dbReference type="PROSITE" id="PS51671">
    <property type="entry name" value="ACT"/>
    <property type="match status" value="1"/>
</dbReference>
<dbReference type="SUPFAM" id="SSF51735">
    <property type="entry name" value="NAD(P)-binding Rossmann-fold domains"/>
    <property type="match status" value="1"/>
</dbReference>
<evidence type="ECO:0000256" key="8">
    <source>
        <dbReference type="ARBA" id="ARBA00023027"/>
    </source>
</evidence>
<comment type="catalytic activity">
    <reaction evidence="10">
        <text>(R)-2-hydroxyglutarate + NAD(+) = 2-oxoglutarate + NADH + H(+)</text>
        <dbReference type="Rhea" id="RHEA:49612"/>
        <dbReference type="ChEBI" id="CHEBI:15378"/>
        <dbReference type="ChEBI" id="CHEBI:15801"/>
        <dbReference type="ChEBI" id="CHEBI:16810"/>
        <dbReference type="ChEBI" id="CHEBI:57540"/>
        <dbReference type="ChEBI" id="CHEBI:57945"/>
        <dbReference type="EC" id="1.1.1.399"/>
    </reaction>
</comment>
<comment type="function">
    <text evidence="1">Catalyzes the reversible oxidation of 3-phospho-D-glycerate to 3-phosphonooxypyruvate, the first step of the phosphorylated L-serine biosynthesis pathway. Also catalyzes the reversible oxidation of 2-hydroxyglutarate to 2-oxoglutarate.</text>
</comment>
<evidence type="ECO:0000256" key="4">
    <source>
        <dbReference type="ARBA" id="ARBA00013001"/>
    </source>
</evidence>
<dbReference type="Gene3D" id="3.30.70.260">
    <property type="match status" value="1"/>
</dbReference>
<dbReference type="Gene3D" id="3.40.50.720">
    <property type="entry name" value="NAD(P)-binding Rossmann-like Domain"/>
    <property type="match status" value="2"/>
</dbReference>
<evidence type="ECO:0000256" key="10">
    <source>
        <dbReference type="ARBA" id="ARBA00048126"/>
    </source>
</evidence>
<dbReference type="PROSITE" id="PS00670">
    <property type="entry name" value="D_2_HYDROXYACID_DH_2"/>
    <property type="match status" value="1"/>
</dbReference>
<comment type="catalytic activity">
    <reaction evidence="11">
        <text>(2R)-3-phosphoglycerate + NAD(+) = 3-phosphooxypyruvate + NADH + H(+)</text>
        <dbReference type="Rhea" id="RHEA:12641"/>
        <dbReference type="ChEBI" id="CHEBI:15378"/>
        <dbReference type="ChEBI" id="CHEBI:18110"/>
        <dbReference type="ChEBI" id="CHEBI:57540"/>
        <dbReference type="ChEBI" id="CHEBI:57945"/>
        <dbReference type="ChEBI" id="CHEBI:58272"/>
        <dbReference type="EC" id="1.1.1.95"/>
    </reaction>
</comment>
<feature type="domain" description="ACT" evidence="13">
    <location>
        <begin position="319"/>
        <end position="389"/>
    </location>
</feature>
<dbReference type="InterPro" id="IPR029752">
    <property type="entry name" value="D-isomer_DH_CS1"/>
</dbReference>
<dbReference type="InterPro" id="IPR006139">
    <property type="entry name" value="D-isomer_2_OHA_DH_cat_dom"/>
</dbReference>
<evidence type="ECO:0000256" key="9">
    <source>
        <dbReference type="ARBA" id="ARBA00030455"/>
    </source>
</evidence>
<dbReference type="Pfam" id="PF02826">
    <property type="entry name" value="2-Hacid_dh_C"/>
    <property type="match status" value="1"/>
</dbReference>
<keyword evidence="8" id="KW-0520">NAD</keyword>
<evidence type="ECO:0000256" key="6">
    <source>
        <dbReference type="ARBA" id="ARBA00021582"/>
    </source>
</evidence>
<reference evidence="14" key="2">
    <citation type="submission" date="2021-04" db="EMBL/GenBank/DDBJ databases">
        <authorList>
            <person name="Gilroy R."/>
        </authorList>
    </citation>
    <scope>NUCLEOTIDE SEQUENCE</scope>
    <source>
        <strain evidence="14">ChiHecolR3B27-1887</strain>
    </source>
</reference>
<comment type="pathway">
    <text evidence="2">Amino-acid biosynthesis; L-serine biosynthesis; L-serine from 3-phospho-D-glycerate: step 1/3.</text>
</comment>
<comment type="similarity">
    <text evidence="3 12">Belongs to the D-isomer specific 2-hydroxyacid dehydrogenase family.</text>
</comment>
<name>A0A9D2DID2_9ACTN</name>
<evidence type="ECO:0000256" key="7">
    <source>
        <dbReference type="ARBA" id="ARBA00023002"/>
    </source>
</evidence>
<dbReference type="CDD" id="cd12174">
    <property type="entry name" value="PGDH_like_3"/>
    <property type="match status" value="1"/>
</dbReference>
<keyword evidence="7 12" id="KW-0560">Oxidoreductase</keyword>
<gene>
    <name evidence="14" type="ORF">IAA22_00525</name>
</gene>
<evidence type="ECO:0000259" key="13">
    <source>
        <dbReference type="PROSITE" id="PS51671"/>
    </source>
</evidence>
<dbReference type="EC" id="1.1.1.399" evidence="4"/>
<evidence type="ECO:0000256" key="11">
    <source>
        <dbReference type="ARBA" id="ARBA00048731"/>
    </source>
</evidence>
<dbReference type="GO" id="GO:0004617">
    <property type="term" value="F:phosphoglycerate dehydrogenase activity"/>
    <property type="evidence" value="ECO:0007669"/>
    <property type="project" value="UniProtKB-EC"/>
</dbReference>
<dbReference type="GO" id="GO:0051287">
    <property type="term" value="F:NAD binding"/>
    <property type="evidence" value="ECO:0007669"/>
    <property type="project" value="InterPro"/>
</dbReference>
<dbReference type="SUPFAM" id="SSF55021">
    <property type="entry name" value="ACT-like"/>
    <property type="match status" value="1"/>
</dbReference>